<dbReference type="NCBIfam" id="TIGR00250">
    <property type="entry name" value="RNAse_H_YqgF"/>
    <property type="match status" value="1"/>
</dbReference>
<evidence type="ECO:0000256" key="5">
    <source>
        <dbReference type="HAMAP-Rule" id="MF_00651"/>
    </source>
</evidence>
<dbReference type="FunFam" id="3.30.420.140:FF:000003">
    <property type="entry name" value="Putative pre-16S rRNA nuclease"/>
    <property type="match status" value="1"/>
</dbReference>
<dbReference type="EC" id="3.1.-.-" evidence="5"/>
<keyword evidence="3 5" id="KW-0540">Nuclease</keyword>
<keyword evidence="2 5" id="KW-0690">Ribosome biogenesis</keyword>
<dbReference type="SMART" id="SM00732">
    <property type="entry name" value="YqgFc"/>
    <property type="match status" value="1"/>
</dbReference>
<dbReference type="STRING" id="1130080.SAMN04488113_12823"/>
<evidence type="ECO:0000313" key="7">
    <source>
        <dbReference type="EMBL" id="SEI88007.1"/>
    </source>
</evidence>
<dbReference type="GO" id="GO:0016788">
    <property type="term" value="F:hydrolase activity, acting on ester bonds"/>
    <property type="evidence" value="ECO:0007669"/>
    <property type="project" value="UniProtKB-UniRule"/>
</dbReference>
<dbReference type="InterPro" id="IPR037027">
    <property type="entry name" value="YqgF/RNaseH-like_dom_sf"/>
</dbReference>
<keyword evidence="8" id="KW-1185">Reference proteome</keyword>
<proteinExistence type="inferred from homology"/>
<evidence type="ECO:0000259" key="6">
    <source>
        <dbReference type="SMART" id="SM00732"/>
    </source>
</evidence>
<keyword evidence="1 5" id="KW-0963">Cytoplasm</keyword>
<organism evidence="7 8">
    <name type="scientific">Alkalibacterium gilvum</name>
    <dbReference type="NCBI Taxonomy" id="1130080"/>
    <lineage>
        <taxon>Bacteria</taxon>
        <taxon>Bacillati</taxon>
        <taxon>Bacillota</taxon>
        <taxon>Bacilli</taxon>
        <taxon>Lactobacillales</taxon>
        <taxon>Carnobacteriaceae</taxon>
        <taxon>Alkalibacterium</taxon>
    </lineage>
</organism>
<dbReference type="Gene3D" id="3.30.420.140">
    <property type="entry name" value="YqgF/RNase H-like domain"/>
    <property type="match status" value="1"/>
</dbReference>
<dbReference type="GO" id="GO:0000967">
    <property type="term" value="P:rRNA 5'-end processing"/>
    <property type="evidence" value="ECO:0007669"/>
    <property type="project" value="UniProtKB-UniRule"/>
</dbReference>
<feature type="domain" description="YqgF/RNase H-like" evidence="6">
    <location>
        <begin position="12"/>
        <end position="114"/>
    </location>
</feature>
<keyword evidence="4 5" id="KW-0378">Hydrolase</keyword>
<dbReference type="Pfam" id="PF03652">
    <property type="entry name" value="RuvX"/>
    <property type="match status" value="1"/>
</dbReference>
<comment type="similarity">
    <text evidence="5">Belongs to the YqgF HJR family.</text>
</comment>
<evidence type="ECO:0000256" key="4">
    <source>
        <dbReference type="ARBA" id="ARBA00022801"/>
    </source>
</evidence>
<dbReference type="InterPro" id="IPR005227">
    <property type="entry name" value="YqgF"/>
</dbReference>
<evidence type="ECO:0000256" key="2">
    <source>
        <dbReference type="ARBA" id="ARBA00022517"/>
    </source>
</evidence>
<evidence type="ECO:0000256" key="1">
    <source>
        <dbReference type="ARBA" id="ARBA00022490"/>
    </source>
</evidence>
<dbReference type="InterPro" id="IPR012337">
    <property type="entry name" value="RNaseH-like_sf"/>
</dbReference>
<dbReference type="AlphaFoldDB" id="A0A1H6UEA7"/>
<dbReference type="CDD" id="cd16964">
    <property type="entry name" value="YqgF"/>
    <property type="match status" value="1"/>
</dbReference>
<evidence type="ECO:0000256" key="3">
    <source>
        <dbReference type="ARBA" id="ARBA00022722"/>
    </source>
</evidence>
<dbReference type="HAMAP" id="MF_00651">
    <property type="entry name" value="Nuclease_YqgF"/>
    <property type="match status" value="1"/>
</dbReference>
<dbReference type="InterPro" id="IPR006641">
    <property type="entry name" value="YqgF/RNaseH-like_dom"/>
</dbReference>
<dbReference type="GO" id="GO:0004518">
    <property type="term" value="F:nuclease activity"/>
    <property type="evidence" value="ECO:0007669"/>
    <property type="project" value="UniProtKB-KW"/>
</dbReference>
<evidence type="ECO:0000313" key="8">
    <source>
        <dbReference type="Proteomes" id="UP000198564"/>
    </source>
</evidence>
<dbReference type="SUPFAM" id="SSF53098">
    <property type="entry name" value="Ribonuclease H-like"/>
    <property type="match status" value="1"/>
</dbReference>
<reference evidence="8" key="1">
    <citation type="submission" date="2016-10" db="EMBL/GenBank/DDBJ databases">
        <authorList>
            <person name="Varghese N."/>
            <person name="Submissions S."/>
        </authorList>
    </citation>
    <scope>NUCLEOTIDE SEQUENCE [LARGE SCALE GENOMIC DNA]</scope>
    <source>
        <strain evidence="8">DSM 25751</strain>
    </source>
</reference>
<sequence>MLRDILRRKNSMRVMGLDVGSKTVGVAVSDYFGWTAQGIETVKINESKEQFGLDRIKELIEEYEVESFVVGLPKNMDGTIGERAEISMEYGAKIEEHFNLPVKYVDERLTTMQANRMLIEEGNTSRKKRKKVIDKLAAVMILQNYLDQQINSKGRN</sequence>
<dbReference type="GO" id="GO:0005829">
    <property type="term" value="C:cytosol"/>
    <property type="evidence" value="ECO:0007669"/>
    <property type="project" value="TreeGrafter"/>
</dbReference>
<dbReference type="Proteomes" id="UP000198564">
    <property type="component" value="Unassembled WGS sequence"/>
</dbReference>
<gene>
    <name evidence="7" type="ORF">SAMN04488113_12823</name>
</gene>
<dbReference type="PANTHER" id="PTHR33317">
    <property type="entry name" value="POLYNUCLEOTIDYL TRANSFERASE, RIBONUCLEASE H-LIKE SUPERFAMILY PROTEIN"/>
    <property type="match status" value="1"/>
</dbReference>
<protein>
    <recommendedName>
        <fullName evidence="5">Putative pre-16S rRNA nuclease</fullName>
        <ecNumber evidence="5">3.1.-.-</ecNumber>
    </recommendedName>
</protein>
<dbReference type="PANTHER" id="PTHR33317:SF4">
    <property type="entry name" value="POLYNUCLEOTIDYL TRANSFERASE, RIBONUCLEASE H-LIKE SUPERFAMILY PROTEIN"/>
    <property type="match status" value="1"/>
</dbReference>
<name>A0A1H6UEA7_9LACT</name>
<accession>A0A1H6UEA7</accession>
<comment type="function">
    <text evidence="5">Could be a nuclease involved in processing of the 5'-end of pre-16S rRNA.</text>
</comment>
<dbReference type="EMBL" id="FNYW01000028">
    <property type="protein sequence ID" value="SEI88007.1"/>
    <property type="molecule type" value="Genomic_DNA"/>
</dbReference>
<comment type="subcellular location">
    <subcellularLocation>
        <location evidence="5">Cytoplasm</location>
    </subcellularLocation>
</comment>